<dbReference type="EMBL" id="LR214951">
    <property type="protein sequence ID" value="VEU59523.1"/>
    <property type="molecule type" value="Genomic_DNA"/>
</dbReference>
<keyword evidence="4 8" id="KW-0418">Kinase</keyword>
<dbReference type="OrthoDB" id="9788659at2"/>
<organism evidence="8 9">
    <name type="scientific">Mesomycoplasma neurolyticum</name>
    <dbReference type="NCBI Taxonomy" id="2120"/>
    <lineage>
        <taxon>Bacteria</taxon>
        <taxon>Bacillati</taxon>
        <taxon>Mycoplasmatota</taxon>
        <taxon>Mycoplasmoidales</taxon>
        <taxon>Metamycoplasmataceae</taxon>
        <taxon>Mesomycoplasma</taxon>
    </lineage>
</organism>
<keyword evidence="6" id="KW-1133">Transmembrane helix</keyword>
<keyword evidence="3" id="KW-0547">Nucleotide-binding</keyword>
<evidence type="ECO:0000256" key="3">
    <source>
        <dbReference type="ARBA" id="ARBA00022741"/>
    </source>
</evidence>
<dbReference type="RefSeq" id="WP_129719908.1">
    <property type="nucleotide sequence ID" value="NZ_LR214951.1"/>
</dbReference>
<dbReference type="SUPFAM" id="SSF56112">
    <property type="entry name" value="Protein kinase-like (PK-like)"/>
    <property type="match status" value="1"/>
</dbReference>
<dbReference type="Proteomes" id="UP000289440">
    <property type="component" value="Chromosome"/>
</dbReference>
<keyword evidence="1 8" id="KW-0723">Serine/threonine-protein kinase</keyword>
<dbReference type="KEGG" id="mnu:NCTC10166_00501"/>
<keyword evidence="6" id="KW-0472">Membrane</keyword>
<dbReference type="GO" id="GO:0005524">
    <property type="term" value="F:ATP binding"/>
    <property type="evidence" value="ECO:0007669"/>
    <property type="project" value="UniProtKB-KW"/>
</dbReference>
<name>A0A449A5U1_9BACT</name>
<dbReference type="EC" id="2.7.11.1" evidence="8"/>
<evidence type="ECO:0000313" key="8">
    <source>
        <dbReference type="EMBL" id="VEU59523.1"/>
    </source>
</evidence>
<dbReference type="InterPro" id="IPR011009">
    <property type="entry name" value="Kinase-like_dom_sf"/>
</dbReference>
<dbReference type="Pfam" id="PF00069">
    <property type="entry name" value="Pkinase"/>
    <property type="match status" value="1"/>
</dbReference>
<evidence type="ECO:0000256" key="1">
    <source>
        <dbReference type="ARBA" id="ARBA00022527"/>
    </source>
</evidence>
<sequence>MNVHKAKKLNENYQVFNLIAQGGMASVYYAIRKKDNLPCAIKLIKPTIVDKNVSIKRFKEEIRIHEKVKSLYVAKIYDTCFDELNQEFWISMEFVEGVTLKNKIEESGSLNEEDTVEYAKQIALGLKAIHDVNANHRDIKDTNIMITNLNEIKIVDLGIAIDDKTKRVTGEQKVVGSPHYIPGEISTYKREKSSIKIDVYSLGITIYQMLLGRVPFDGENFIEILDKHRKAPVPRIKSLKPTTSNGLINVILKALAKNPKDRYNNMLEFYNDLDTCLDENRKNEQEISFKEEKPKKIVNLLESNKWFLILIISIAIIIIIIIVIIILLYIGGSK</sequence>
<keyword evidence="5" id="KW-0067">ATP-binding</keyword>
<dbReference type="AlphaFoldDB" id="A0A449A5U1"/>
<evidence type="ECO:0000256" key="4">
    <source>
        <dbReference type="ARBA" id="ARBA00022777"/>
    </source>
</evidence>
<evidence type="ECO:0000256" key="6">
    <source>
        <dbReference type="SAM" id="Phobius"/>
    </source>
</evidence>
<evidence type="ECO:0000313" key="9">
    <source>
        <dbReference type="Proteomes" id="UP000289440"/>
    </source>
</evidence>
<evidence type="ECO:0000256" key="5">
    <source>
        <dbReference type="ARBA" id="ARBA00022840"/>
    </source>
</evidence>
<feature type="transmembrane region" description="Helical" evidence="6">
    <location>
        <begin position="306"/>
        <end position="330"/>
    </location>
</feature>
<dbReference type="PANTHER" id="PTHR24345:SF0">
    <property type="entry name" value="CELL CYCLE SERINE_THREONINE-PROTEIN KINASE CDC5_MSD2"/>
    <property type="match status" value="1"/>
</dbReference>
<gene>
    <name evidence="8" type="primary">prkC</name>
    <name evidence="8" type="ORF">NCTC10166_00501</name>
</gene>
<evidence type="ECO:0000256" key="2">
    <source>
        <dbReference type="ARBA" id="ARBA00022679"/>
    </source>
</evidence>
<dbReference type="PANTHER" id="PTHR24345">
    <property type="entry name" value="SERINE/THREONINE-PROTEIN KINASE PLK"/>
    <property type="match status" value="1"/>
</dbReference>
<dbReference type="Gene3D" id="1.10.510.10">
    <property type="entry name" value="Transferase(Phosphotransferase) domain 1"/>
    <property type="match status" value="1"/>
</dbReference>
<reference evidence="8 9" key="1">
    <citation type="submission" date="2019-01" db="EMBL/GenBank/DDBJ databases">
        <authorList>
            <consortium name="Pathogen Informatics"/>
        </authorList>
    </citation>
    <scope>NUCLEOTIDE SEQUENCE [LARGE SCALE GENOMIC DNA]</scope>
    <source>
        <strain evidence="8 9">NCTC10166</strain>
    </source>
</reference>
<dbReference type="PROSITE" id="PS50011">
    <property type="entry name" value="PROTEIN_KINASE_DOM"/>
    <property type="match status" value="1"/>
</dbReference>
<dbReference type="GO" id="GO:0004674">
    <property type="term" value="F:protein serine/threonine kinase activity"/>
    <property type="evidence" value="ECO:0007669"/>
    <property type="project" value="UniProtKB-KW"/>
</dbReference>
<dbReference type="SMART" id="SM00220">
    <property type="entry name" value="S_TKc"/>
    <property type="match status" value="1"/>
</dbReference>
<protein>
    <submittedName>
        <fullName evidence="8">Serine/threonine protein kinase</fullName>
        <ecNumber evidence="8">2.7.11.1</ecNumber>
    </submittedName>
</protein>
<evidence type="ECO:0000259" key="7">
    <source>
        <dbReference type="PROSITE" id="PS50011"/>
    </source>
</evidence>
<feature type="domain" description="Protein kinase" evidence="7">
    <location>
        <begin position="13"/>
        <end position="277"/>
    </location>
</feature>
<keyword evidence="6" id="KW-0812">Transmembrane</keyword>
<keyword evidence="2 8" id="KW-0808">Transferase</keyword>
<dbReference type="CDD" id="cd14014">
    <property type="entry name" value="STKc_PknB_like"/>
    <property type="match status" value="1"/>
</dbReference>
<dbReference type="InterPro" id="IPR000719">
    <property type="entry name" value="Prot_kinase_dom"/>
</dbReference>
<keyword evidence="9" id="KW-1185">Reference proteome</keyword>
<proteinExistence type="predicted"/>
<accession>A0A449A5U1</accession>